<dbReference type="SMART" id="SM00382">
    <property type="entry name" value="AAA"/>
    <property type="match status" value="1"/>
</dbReference>
<dbReference type="InterPro" id="IPR011527">
    <property type="entry name" value="ABC1_TM_dom"/>
</dbReference>
<evidence type="ECO:0000256" key="2">
    <source>
        <dbReference type="ARBA" id="ARBA00022448"/>
    </source>
</evidence>
<keyword evidence="6 8" id="KW-1133">Transmembrane helix</keyword>
<keyword evidence="4" id="KW-0547">Nucleotide-binding</keyword>
<evidence type="ECO:0000256" key="5">
    <source>
        <dbReference type="ARBA" id="ARBA00022840"/>
    </source>
</evidence>
<evidence type="ECO:0000256" key="3">
    <source>
        <dbReference type="ARBA" id="ARBA00022692"/>
    </source>
</evidence>
<feature type="domain" description="ABC transporter" evidence="9">
    <location>
        <begin position="350"/>
        <end position="584"/>
    </location>
</feature>
<evidence type="ECO:0000256" key="6">
    <source>
        <dbReference type="ARBA" id="ARBA00022989"/>
    </source>
</evidence>
<evidence type="ECO:0000256" key="7">
    <source>
        <dbReference type="ARBA" id="ARBA00023136"/>
    </source>
</evidence>
<dbReference type="InterPro" id="IPR017871">
    <property type="entry name" value="ABC_transporter-like_CS"/>
</dbReference>
<feature type="transmembrane region" description="Helical" evidence="8">
    <location>
        <begin position="142"/>
        <end position="166"/>
    </location>
</feature>
<keyword evidence="7 8" id="KW-0472">Membrane</keyword>
<dbReference type="Pfam" id="PF00664">
    <property type="entry name" value="ABC_membrane"/>
    <property type="match status" value="1"/>
</dbReference>
<evidence type="ECO:0000256" key="8">
    <source>
        <dbReference type="SAM" id="Phobius"/>
    </source>
</evidence>
<dbReference type="SUPFAM" id="SSF90123">
    <property type="entry name" value="ABC transporter transmembrane region"/>
    <property type="match status" value="1"/>
</dbReference>
<dbReference type="GO" id="GO:0005886">
    <property type="term" value="C:plasma membrane"/>
    <property type="evidence" value="ECO:0007669"/>
    <property type="project" value="UniProtKB-SubCell"/>
</dbReference>
<evidence type="ECO:0000256" key="1">
    <source>
        <dbReference type="ARBA" id="ARBA00004651"/>
    </source>
</evidence>
<dbReference type="GO" id="GO:0016887">
    <property type="term" value="F:ATP hydrolysis activity"/>
    <property type="evidence" value="ECO:0007669"/>
    <property type="project" value="InterPro"/>
</dbReference>
<dbReference type="Pfam" id="PF00005">
    <property type="entry name" value="ABC_tran"/>
    <property type="match status" value="1"/>
</dbReference>
<evidence type="ECO:0000259" key="10">
    <source>
        <dbReference type="PROSITE" id="PS50929"/>
    </source>
</evidence>
<evidence type="ECO:0000313" key="12">
    <source>
        <dbReference type="Proteomes" id="UP000295418"/>
    </source>
</evidence>
<feature type="transmembrane region" description="Helical" evidence="8">
    <location>
        <begin position="68"/>
        <end position="89"/>
    </location>
</feature>
<feature type="transmembrane region" description="Helical" evidence="8">
    <location>
        <begin position="255"/>
        <end position="275"/>
    </location>
</feature>
<organism evidence="11 12">
    <name type="scientific">Paenibacillus albiflavus</name>
    <dbReference type="NCBI Taxonomy" id="2545760"/>
    <lineage>
        <taxon>Bacteria</taxon>
        <taxon>Bacillati</taxon>
        <taxon>Bacillota</taxon>
        <taxon>Bacilli</taxon>
        <taxon>Bacillales</taxon>
        <taxon>Paenibacillaceae</taxon>
        <taxon>Paenibacillus</taxon>
    </lineage>
</organism>
<dbReference type="FunFam" id="3.40.50.300:FF:000287">
    <property type="entry name" value="Multidrug ABC transporter ATP-binding protein"/>
    <property type="match status" value="1"/>
</dbReference>
<dbReference type="EMBL" id="SKFG01000027">
    <property type="protein sequence ID" value="TCZ74250.1"/>
    <property type="molecule type" value="Genomic_DNA"/>
</dbReference>
<dbReference type="InterPro" id="IPR003593">
    <property type="entry name" value="AAA+_ATPase"/>
</dbReference>
<feature type="transmembrane region" description="Helical" evidence="8">
    <location>
        <begin position="172"/>
        <end position="190"/>
    </location>
</feature>
<dbReference type="PROSITE" id="PS00211">
    <property type="entry name" value="ABC_TRANSPORTER_1"/>
    <property type="match status" value="1"/>
</dbReference>
<dbReference type="PROSITE" id="PS50929">
    <property type="entry name" value="ABC_TM1F"/>
    <property type="match status" value="1"/>
</dbReference>
<dbReference type="PANTHER" id="PTHR24221:SF430">
    <property type="entry name" value="MULTIDRUG RESISTANCE ABC TRANSPORTER ATP-BINDING_PERMEASE PROTEIN YHEH-RELATED"/>
    <property type="match status" value="1"/>
</dbReference>
<dbReference type="InterPro" id="IPR027417">
    <property type="entry name" value="P-loop_NTPase"/>
</dbReference>
<keyword evidence="12" id="KW-1185">Reference proteome</keyword>
<feature type="domain" description="ABC transmembrane type-1" evidence="10">
    <location>
        <begin position="31"/>
        <end position="316"/>
    </location>
</feature>
<dbReference type="AlphaFoldDB" id="A0A4R4E660"/>
<proteinExistence type="predicted"/>
<dbReference type="PROSITE" id="PS50893">
    <property type="entry name" value="ABC_TRANSPORTER_2"/>
    <property type="match status" value="1"/>
</dbReference>
<name>A0A4R4E660_9BACL</name>
<evidence type="ECO:0000313" key="11">
    <source>
        <dbReference type="EMBL" id="TCZ74250.1"/>
    </source>
</evidence>
<dbReference type="InterPro" id="IPR003439">
    <property type="entry name" value="ABC_transporter-like_ATP-bd"/>
</dbReference>
<dbReference type="GO" id="GO:0140359">
    <property type="term" value="F:ABC-type transporter activity"/>
    <property type="evidence" value="ECO:0007669"/>
    <property type="project" value="InterPro"/>
</dbReference>
<keyword evidence="2" id="KW-0813">Transport</keyword>
<comment type="subcellular location">
    <subcellularLocation>
        <location evidence="1">Cell membrane</location>
        <topology evidence="1">Multi-pass membrane protein</topology>
    </subcellularLocation>
</comment>
<dbReference type="InterPro" id="IPR036640">
    <property type="entry name" value="ABC1_TM_sf"/>
</dbReference>
<gene>
    <name evidence="11" type="ORF">E0485_19895</name>
</gene>
<accession>A0A4R4E660</accession>
<dbReference type="Gene3D" id="1.20.1560.10">
    <property type="entry name" value="ABC transporter type 1, transmembrane domain"/>
    <property type="match status" value="1"/>
</dbReference>
<sequence length="597" mass="67532">MSEISPKEKLSTKHTVRRLAAYMKPHRVALITAFIVLALGTASSVAGPKLIQIFIDDYLTPRNFDWQAIGVLAGIYLGLHLLSVVFTYYQLVSFNKIAYWIIQQIRVDVFSKIQHLGLKFFDRTPGGSLVSRITNDTESIKMLYVSVLSTYVQGIVMLVGILAGMFFLDVKLALYCLLLLPVIMMLMQVYRKLSSKVFHISREKVSQLNAKLNESLQGMNIIQAMRQEKRFRESFDQTTKEHYKANLRQIKLNGLLVRPAVDFIYLLAIMLVLGFFGFKSFVGPVEIGVLYAFINYLERFFEPINMMMFRLTEFQQAIVSAERVFGLMDEEEAAPTQEGENNPQIVQGKIEFKDVSFSYDGQTDVLHNISFVANPGETIALVGHTGSGKSSIINLQMRFYSINRGEILIDEQPIQAYSDQELRDKVGLVLQDSFLFAGDVKQNIRLHEDEITQEEIERAAEFVQADSFIRKLPGQYDEPVGERGATFSSGQRQLLSFARTMARNPKILVLDEATASIDTETEEAIQAALAKMRKGRTTIAIAHRLSTIQDADQILVLHKGEIVERGNHQSLLSQRGLYYRMYLLQQGAEKQSSSPTA</sequence>
<dbReference type="Gene3D" id="3.40.50.300">
    <property type="entry name" value="P-loop containing nucleotide triphosphate hydrolases"/>
    <property type="match status" value="1"/>
</dbReference>
<dbReference type="GO" id="GO:0034040">
    <property type="term" value="F:ATPase-coupled lipid transmembrane transporter activity"/>
    <property type="evidence" value="ECO:0007669"/>
    <property type="project" value="TreeGrafter"/>
</dbReference>
<dbReference type="CDD" id="cd03254">
    <property type="entry name" value="ABCC_Glucan_exporter_like"/>
    <property type="match status" value="1"/>
</dbReference>
<dbReference type="PANTHER" id="PTHR24221">
    <property type="entry name" value="ATP-BINDING CASSETTE SUB-FAMILY B"/>
    <property type="match status" value="1"/>
</dbReference>
<dbReference type="CDD" id="cd18544">
    <property type="entry name" value="ABC_6TM_TmrA_like"/>
    <property type="match status" value="1"/>
</dbReference>
<keyword evidence="3 8" id="KW-0812">Transmembrane</keyword>
<dbReference type="SUPFAM" id="SSF52540">
    <property type="entry name" value="P-loop containing nucleoside triphosphate hydrolases"/>
    <property type="match status" value="1"/>
</dbReference>
<dbReference type="Proteomes" id="UP000295418">
    <property type="component" value="Unassembled WGS sequence"/>
</dbReference>
<evidence type="ECO:0000259" key="9">
    <source>
        <dbReference type="PROSITE" id="PS50893"/>
    </source>
</evidence>
<dbReference type="InterPro" id="IPR039421">
    <property type="entry name" value="Type_1_exporter"/>
</dbReference>
<protein>
    <submittedName>
        <fullName evidence="11">ATP-binding cassette domain-containing protein</fullName>
    </submittedName>
</protein>
<dbReference type="OrthoDB" id="9770415at2"/>
<dbReference type="GO" id="GO:0005524">
    <property type="term" value="F:ATP binding"/>
    <property type="evidence" value="ECO:0007669"/>
    <property type="project" value="UniProtKB-KW"/>
</dbReference>
<dbReference type="RefSeq" id="WP_132419818.1">
    <property type="nucleotide sequence ID" value="NZ_SKFG01000027.1"/>
</dbReference>
<evidence type="ECO:0000256" key="4">
    <source>
        <dbReference type="ARBA" id="ARBA00022741"/>
    </source>
</evidence>
<reference evidence="11 12" key="1">
    <citation type="submission" date="2019-03" db="EMBL/GenBank/DDBJ databases">
        <authorList>
            <person name="Kim M.K.M."/>
        </authorList>
    </citation>
    <scope>NUCLEOTIDE SEQUENCE [LARGE SCALE GENOMIC DNA]</scope>
    <source>
        <strain evidence="11 12">18JY21-1</strain>
    </source>
</reference>
<keyword evidence="5 11" id="KW-0067">ATP-binding</keyword>
<comment type="caution">
    <text evidence="11">The sequence shown here is derived from an EMBL/GenBank/DDBJ whole genome shotgun (WGS) entry which is preliminary data.</text>
</comment>